<dbReference type="AlphaFoldDB" id="A0A919UEL4"/>
<accession>A0A919UEL4</accession>
<sequence length="114" mass="12117">MKYLLLAYTSLAEWDTVDVTSEEFLASCAFYADLIKELTDSGELLGTEGLGHPALSHTVRRGSLVSEGPFAETGEVLASFAVLDCDGQDRALAVAARIADAVGDTVEVRPIMHG</sequence>
<proteinExistence type="inferred from homology"/>
<comment type="caution">
    <text evidence="3">The sequence shown here is derived from an EMBL/GenBank/DDBJ whole genome shotgun (WGS) entry which is preliminary data.</text>
</comment>
<dbReference type="PANTHER" id="PTHR35174">
    <property type="entry name" value="BLL7171 PROTEIN-RELATED"/>
    <property type="match status" value="1"/>
</dbReference>
<keyword evidence="4" id="KW-1185">Reference proteome</keyword>
<feature type="domain" description="YCII-related" evidence="2">
    <location>
        <begin position="1"/>
        <end position="112"/>
    </location>
</feature>
<dbReference type="Pfam" id="PF03795">
    <property type="entry name" value="YCII"/>
    <property type="match status" value="1"/>
</dbReference>
<dbReference type="InterPro" id="IPR005545">
    <property type="entry name" value="YCII"/>
</dbReference>
<reference evidence="3" key="1">
    <citation type="submission" date="2021-01" db="EMBL/GenBank/DDBJ databases">
        <title>Whole genome shotgun sequence of Dactylosporangium siamense NBRC 106093.</title>
        <authorList>
            <person name="Komaki H."/>
            <person name="Tamura T."/>
        </authorList>
    </citation>
    <scope>NUCLEOTIDE SEQUENCE</scope>
    <source>
        <strain evidence="3">NBRC 106093</strain>
    </source>
</reference>
<dbReference type="InterPro" id="IPR011008">
    <property type="entry name" value="Dimeric_a/b-barrel"/>
</dbReference>
<comment type="similarity">
    <text evidence="1">Belongs to the YciI family.</text>
</comment>
<evidence type="ECO:0000313" key="4">
    <source>
        <dbReference type="Proteomes" id="UP000660611"/>
    </source>
</evidence>
<name>A0A919UEL4_9ACTN</name>
<dbReference type="EMBL" id="BONQ01000108">
    <property type="protein sequence ID" value="GIG48760.1"/>
    <property type="molecule type" value="Genomic_DNA"/>
</dbReference>
<dbReference type="Gene3D" id="3.30.70.1060">
    <property type="entry name" value="Dimeric alpha+beta barrel"/>
    <property type="match status" value="1"/>
</dbReference>
<dbReference type="PANTHER" id="PTHR35174:SF3">
    <property type="entry name" value="BLL7171 PROTEIN"/>
    <property type="match status" value="1"/>
</dbReference>
<dbReference type="Proteomes" id="UP000660611">
    <property type="component" value="Unassembled WGS sequence"/>
</dbReference>
<evidence type="ECO:0000313" key="3">
    <source>
        <dbReference type="EMBL" id="GIG48760.1"/>
    </source>
</evidence>
<dbReference type="RefSeq" id="WP_203850463.1">
    <property type="nucleotide sequence ID" value="NZ_BAAAVW010000023.1"/>
</dbReference>
<evidence type="ECO:0000256" key="1">
    <source>
        <dbReference type="ARBA" id="ARBA00007689"/>
    </source>
</evidence>
<protein>
    <recommendedName>
        <fullName evidence="2">YCII-related domain-containing protein</fullName>
    </recommendedName>
</protein>
<dbReference type="SUPFAM" id="SSF54909">
    <property type="entry name" value="Dimeric alpha+beta barrel"/>
    <property type="match status" value="1"/>
</dbReference>
<organism evidence="3 4">
    <name type="scientific">Dactylosporangium siamense</name>
    <dbReference type="NCBI Taxonomy" id="685454"/>
    <lineage>
        <taxon>Bacteria</taxon>
        <taxon>Bacillati</taxon>
        <taxon>Actinomycetota</taxon>
        <taxon>Actinomycetes</taxon>
        <taxon>Micromonosporales</taxon>
        <taxon>Micromonosporaceae</taxon>
        <taxon>Dactylosporangium</taxon>
    </lineage>
</organism>
<evidence type="ECO:0000259" key="2">
    <source>
        <dbReference type="Pfam" id="PF03795"/>
    </source>
</evidence>
<gene>
    <name evidence="3" type="ORF">Dsi01nite_068010</name>
</gene>